<sequence length="101" mass="11779">MSNDDTLQQIKEALAAATPGPWSYTKGYCSEVYAIEEPRSDNWVCQLWYKDEENMSNYQNNAHLIANSPTWLQWAIQRIEALERQNQDLNGYLEAAHKRWG</sequence>
<dbReference type="EMBL" id="JBHUMY010000004">
    <property type="protein sequence ID" value="MFD2659470.1"/>
    <property type="molecule type" value="Genomic_DNA"/>
</dbReference>
<dbReference type="RefSeq" id="WP_379270163.1">
    <property type="nucleotide sequence ID" value="NZ_JBHUGT010000020.1"/>
</dbReference>
<dbReference type="Proteomes" id="UP001597493">
    <property type="component" value="Unassembled WGS sequence"/>
</dbReference>
<protein>
    <submittedName>
        <fullName evidence="1">Uncharacterized protein</fullName>
    </submittedName>
</protein>
<evidence type="ECO:0000313" key="2">
    <source>
        <dbReference type="Proteomes" id="UP001597493"/>
    </source>
</evidence>
<proteinExistence type="predicted"/>
<reference evidence="2" key="1">
    <citation type="journal article" date="2019" name="Int. J. Syst. Evol. Microbiol.">
        <title>The Global Catalogue of Microorganisms (GCM) 10K type strain sequencing project: providing services to taxonomists for standard genome sequencing and annotation.</title>
        <authorList>
            <consortium name="The Broad Institute Genomics Platform"/>
            <consortium name="The Broad Institute Genome Sequencing Center for Infectious Disease"/>
            <person name="Wu L."/>
            <person name="Ma J."/>
        </authorList>
    </citation>
    <scope>NUCLEOTIDE SEQUENCE [LARGE SCALE GENOMIC DNA]</scope>
    <source>
        <strain evidence="2">TISTR 1827</strain>
    </source>
</reference>
<keyword evidence="2" id="KW-1185">Reference proteome</keyword>
<comment type="caution">
    <text evidence="1">The sequence shown here is derived from an EMBL/GenBank/DDBJ whole genome shotgun (WGS) entry which is preliminary data.</text>
</comment>
<organism evidence="1 2">
    <name type="scientific">Paenibacillus thailandensis</name>
    <dbReference type="NCBI Taxonomy" id="393250"/>
    <lineage>
        <taxon>Bacteria</taxon>
        <taxon>Bacillati</taxon>
        <taxon>Bacillota</taxon>
        <taxon>Bacilli</taxon>
        <taxon>Bacillales</taxon>
        <taxon>Paenibacillaceae</taxon>
        <taxon>Paenibacillus</taxon>
    </lineage>
</organism>
<evidence type="ECO:0000313" key="1">
    <source>
        <dbReference type="EMBL" id="MFD2659470.1"/>
    </source>
</evidence>
<accession>A0ABW5QTS0</accession>
<name>A0ABW5QTS0_9BACL</name>
<gene>
    <name evidence="1" type="ORF">ACFSW5_04230</name>
</gene>